<keyword evidence="3" id="KW-1185">Reference proteome</keyword>
<dbReference type="PANTHER" id="PTHR48207">
    <property type="entry name" value="SUCCINATE--HYDROXYMETHYLGLUTARATE COA-TRANSFERASE"/>
    <property type="match status" value="1"/>
</dbReference>
<keyword evidence="1 2" id="KW-0808">Transferase</keyword>
<dbReference type="InterPro" id="IPR023606">
    <property type="entry name" value="CoA-Trfase_III_dom_1_sf"/>
</dbReference>
<comment type="caution">
    <text evidence="2">The sequence shown here is derived from an EMBL/GenBank/DDBJ whole genome shotgun (WGS) entry which is preliminary data.</text>
</comment>
<evidence type="ECO:0000256" key="1">
    <source>
        <dbReference type="ARBA" id="ARBA00022679"/>
    </source>
</evidence>
<dbReference type="InterPro" id="IPR050483">
    <property type="entry name" value="CoA-transferase_III_domain"/>
</dbReference>
<dbReference type="EMBL" id="WNXQ01000010">
    <property type="protein sequence ID" value="MWB79373.1"/>
    <property type="molecule type" value="Genomic_DNA"/>
</dbReference>
<proteinExistence type="predicted"/>
<evidence type="ECO:0000313" key="2">
    <source>
        <dbReference type="EMBL" id="MWB79373.1"/>
    </source>
</evidence>
<sequence length="401" mass="43176">MTYQDGLHDRPLPLAPYKVLDLTLARAGPTAVRHLSDWGAEVIKIEPPAADAGNDATGGRRHGSDFQNLHRNKRGMTINLKTDEGRAIFMKMAESADVVVENMRSDVKFRLGVDYESVRKVNPRIVYGSISGFGQDGPYATRPGVDQIAQGMSGLMSVTGLPGQGPVRVGIPIADLCAGGYLAQGILMALLERERTGEGRWVTTSLLEAMIAMLDFQATRWTVSGHVPEQAGNDHPTGTPTGVFATSDGHVTIAASGNKMFARLCGVLGCPDAAENPAYATSADRLSKRDELNAMIQEKVRLKPRSYWIEALNEVGVPCGPINSIDEMFADPQVLHLDMARPVTHPLLGQLNIVAHPLNISGHDRGLRRHAPDAGEHTDEILREYGLGAEEISALRAAGAV</sequence>
<dbReference type="AlphaFoldDB" id="A0A844WD21"/>
<evidence type="ECO:0000313" key="3">
    <source>
        <dbReference type="Proteomes" id="UP000443843"/>
    </source>
</evidence>
<accession>A0A844WD21</accession>
<dbReference type="Gene3D" id="3.30.1540.10">
    <property type="entry name" value="formyl-coa transferase, domain 3"/>
    <property type="match status" value="1"/>
</dbReference>
<dbReference type="RefSeq" id="WP_160383586.1">
    <property type="nucleotide sequence ID" value="NZ_WNXQ01000010.1"/>
</dbReference>
<reference evidence="2 3" key="1">
    <citation type="submission" date="2019-11" db="EMBL/GenBank/DDBJ databases">
        <title>Pseudooceanicola pacifica sp. nov., isolated from deep-sea sediment of the Pacific Ocean.</title>
        <authorList>
            <person name="Lyu L."/>
        </authorList>
    </citation>
    <scope>NUCLEOTIDE SEQUENCE [LARGE SCALE GENOMIC DNA]</scope>
    <source>
        <strain evidence="2 3">216_PA32_1</strain>
    </source>
</reference>
<dbReference type="PANTHER" id="PTHR48207:SF3">
    <property type="entry name" value="SUCCINATE--HYDROXYMETHYLGLUTARATE COA-TRANSFERASE"/>
    <property type="match status" value="1"/>
</dbReference>
<organism evidence="2 3">
    <name type="scientific">Pseudooceanicola pacificus</name>
    <dbReference type="NCBI Taxonomy" id="2676438"/>
    <lineage>
        <taxon>Bacteria</taxon>
        <taxon>Pseudomonadati</taxon>
        <taxon>Pseudomonadota</taxon>
        <taxon>Alphaproteobacteria</taxon>
        <taxon>Rhodobacterales</taxon>
        <taxon>Paracoccaceae</taxon>
        <taxon>Pseudooceanicola</taxon>
    </lineage>
</organism>
<dbReference type="Proteomes" id="UP000443843">
    <property type="component" value="Unassembled WGS sequence"/>
</dbReference>
<dbReference type="InterPro" id="IPR003673">
    <property type="entry name" value="CoA-Trfase_fam_III"/>
</dbReference>
<dbReference type="SUPFAM" id="SSF89796">
    <property type="entry name" value="CoA-transferase family III (CaiB/BaiF)"/>
    <property type="match status" value="1"/>
</dbReference>
<dbReference type="Gene3D" id="3.40.50.10540">
    <property type="entry name" value="Crotonobetainyl-coa:carnitine coa-transferase, domain 1"/>
    <property type="match status" value="1"/>
</dbReference>
<dbReference type="InterPro" id="IPR044855">
    <property type="entry name" value="CoA-Trfase_III_dom3_sf"/>
</dbReference>
<name>A0A844WD21_9RHOB</name>
<protein>
    <submittedName>
        <fullName evidence="2">CoA transferase</fullName>
    </submittedName>
</protein>
<dbReference type="Pfam" id="PF02515">
    <property type="entry name" value="CoA_transf_3"/>
    <property type="match status" value="1"/>
</dbReference>
<dbReference type="GO" id="GO:0008410">
    <property type="term" value="F:CoA-transferase activity"/>
    <property type="evidence" value="ECO:0007669"/>
    <property type="project" value="TreeGrafter"/>
</dbReference>
<gene>
    <name evidence="2" type="ORF">GLS40_15140</name>
</gene>